<sequence>MSGQEPCHRQASVKVEEIGQIANGPAHWSESPAIVSGSVAQRGEVDSGDQRVVPEPRSIFEQFDRYIQECRV</sequence>
<proteinExistence type="predicted"/>
<reference evidence="1" key="1">
    <citation type="submission" date="2020-06" db="EMBL/GenBank/DDBJ databases">
        <authorList>
            <person name="Onetto C."/>
        </authorList>
    </citation>
    <scope>NUCLEOTIDE SEQUENCE</scope>
</reference>
<accession>A0A9N8J9I3</accession>
<keyword evidence="2" id="KW-1185">Reference proteome</keyword>
<dbReference type="EMBL" id="CAIJEN010000002">
    <property type="protein sequence ID" value="CAD0083685.1"/>
    <property type="molecule type" value="Genomic_DNA"/>
</dbReference>
<organism evidence="1 2">
    <name type="scientific">Aureobasidium vineae</name>
    <dbReference type="NCBI Taxonomy" id="2773715"/>
    <lineage>
        <taxon>Eukaryota</taxon>
        <taxon>Fungi</taxon>
        <taxon>Dikarya</taxon>
        <taxon>Ascomycota</taxon>
        <taxon>Pezizomycotina</taxon>
        <taxon>Dothideomycetes</taxon>
        <taxon>Dothideomycetidae</taxon>
        <taxon>Dothideales</taxon>
        <taxon>Saccotheciaceae</taxon>
        <taxon>Aureobasidium</taxon>
    </lineage>
</organism>
<comment type="caution">
    <text evidence="1">The sequence shown here is derived from an EMBL/GenBank/DDBJ whole genome shotgun (WGS) entry which is preliminary data.</text>
</comment>
<protein>
    <submittedName>
        <fullName evidence="1">Uncharacterized protein</fullName>
    </submittedName>
</protein>
<evidence type="ECO:0000313" key="2">
    <source>
        <dbReference type="Proteomes" id="UP000716446"/>
    </source>
</evidence>
<name>A0A9N8J9I3_9PEZI</name>
<evidence type="ECO:0000313" key="1">
    <source>
        <dbReference type="EMBL" id="CAD0083685.1"/>
    </source>
</evidence>
<gene>
    <name evidence="1" type="ORF">AWRI4619_LOCUS2252</name>
</gene>
<dbReference type="Proteomes" id="UP000716446">
    <property type="component" value="Unassembled WGS sequence"/>
</dbReference>
<dbReference type="AlphaFoldDB" id="A0A9N8J9I3"/>